<evidence type="ECO:0000256" key="1">
    <source>
        <dbReference type="SAM" id="MobiDB-lite"/>
    </source>
</evidence>
<evidence type="ECO:0000313" key="3">
    <source>
        <dbReference type="Proteomes" id="UP001165120"/>
    </source>
</evidence>
<reference evidence="2" key="1">
    <citation type="submission" date="2023-04" db="EMBL/GenBank/DDBJ databases">
        <title>Candida boidinii NBRC 10035.</title>
        <authorList>
            <person name="Ichikawa N."/>
            <person name="Sato H."/>
            <person name="Tonouchi N."/>
        </authorList>
    </citation>
    <scope>NUCLEOTIDE SEQUENCE</scope>
    <source>
        <strain evidence="2">NBRC 10035</strain>
    </source>
</reference>
<feature type="compositionally biased region" description="Low complexity" evidence="1">
    <location>
        <begin position="73"/>
        <end position="91"/>
    </location>
</feature>
<dbReference type="Proteomes" id="UP001165120">
    <property type="component" value="Unassembled WGS sequence"/>
</dbReference>
<feature type="compositionally biased region" description="Acidic residues" evidence="1">
    <location>
        <begin position="439"/>
        <end position="462"/>
    </location>
</feature>
<evidence type="ECO:0000313" key="2">
    <source>
        <dbReference type="EMBL" id="GME72358.1"/>
    </source>
</evidence>
<feature type="compositionally biased region" description="Low complexity" evidence="1">
    <location>
        <begin position="190"/>
        <end position="205"/>
    </location>
</feature>
<feature type="region of interest" description="Disordered" evidence="1">
    <location>
        <begin position="1"/>
        <end position="109"/>
    </location>
</feature>
<sequence length="520" mass="55860">MSILQTQHPIQNSTTATPSTASVLNNPTSNMTVDIPIATNNKDKEDSTINNKSVKEIQQEIPNSDSVDTVMESPSDSTTEPNNTSSSSSSSQKPKRHRAPPPPLNIPPLRQSARSAVRFHQVPQVSVYNNGYIHSTRSQTPTSTTHFGISKNDNTLTDPSPNVTISASPSTSVTSITSNALPKSTASPISTESVTSSVNLSSTTSGLARTRAPAPVPGNVQTPSSANVPGNQQQQQQYQTISFPMHTQPILIPTTLANGTVANIVYQPTYNPLIPYAPQFVPQQMLTPMSNQEKTVLGPALSSRAVRTIGATNTTANNISASTAATTSNIPQSAKRTYFVSSNSDNELILTSPSESVDPYKRQKTCLSPPMIRQAAALGYPNGITVVSSPIVPKMAVSSAGTILNTPLIPVVGAPLSSDKQQKEVATSKTEDNTRESKEDDDEDDDEDDEDDVEANAIEDDAMATPFPKDAKDVKSRIVFGNDTFEYVLRFTGNEEIDKKKFDEIANFAWEKFYKGAISA</sequence>
<feature type="region of interest" description="Disordered" evidence="1">
    <location>
        <begin position="165"/>
        <end position="235"/>
    </location>
</feature>
<name>A0A9W6T2H5_CANBO</name>
<feature type="region of interest" description="Disordered" evidence="1">
    <location>
        <begin position="413"/>
        <end position="469"/>
    </location>
</feature>
<feature type="compositionally biased region" description="Polar residues" evidence="1">
    <location>
        <begin position="219"/>
        <end position="231"/>
    </location>
</feature>
<comment type="caution">
    <text evidence="2">The sequence shown here is derived from an EMBL/GenBank/DDBJ whole genome shotgun (WGS) entry which is preliminary data.</text>
</comment>
<gene>
    <name evidence="2" type="ORF">Cboi02_000357400</name>
</gene>
<keyword evidence="3" id="KW-1185">Reference proteome</keyword>
<feature type="compositionally biased region" description="Polar residues" evidence="1">
    <location>
        <begin position="1"/>
        <end position="32"/>
    </location>
</feature>
<feature type="compositionally biased region" description="Basic and acidic residues" evidence="1">
    <location>
        <begin position="429"/>
        <end position="438"/>
    </location>
</feature>
<protein>
    <submittedName>
        <fullName evidence="2">Unnamed protein product</fullName>
    </submittedName>
</protein>
<proteinExistence type="predicted"/>
<dbReference type="EMBL" id="BSXN01001261">
    <property type="protein sequence ID" value="GME72358.1"/>
    <property type="molecule type" value="Genomic_DNA"/>
</dbReference>
<accession>A0A9W6T2H5</accession>
<feature type="compositionally biased region" description="Polar residues" evidence="1">
    <location>
        <begin position="165"/>
        <end position="189"/>
    </location>
</feature>
<dbReference type="AlphaFoldDB" id="A0A9W6T2H5"/>
<organism evidence="2 3">
    <name type="scientific">Candida boidinii</name>
    <name type="common">Yeast</name>
    <dbReference type="NCBI Taxonomy" id="5477"/>
    <lineage>
        <taxon>Eukaryota</taxon>
        <taxon>Fungi</taxon>
        <taxon>Dikarya</taxon>
        <taxon>Ascomycota</taxon>
        <taxon>Saccharomycotina</taxon>
        <taxon>Pichiomycetes</taxon>
        <taxon>Pichiales</taxon>
        <taxon>Pichiaceae</taxon>
        <taxon>Ogataea</taxon>
        <taxon>Ogataea/Candida clade</taxon>
    </lineage>
</organism>
<feature type="compositionally biased region" description="Basic and acidic residues" evidence="1">
    <location>
        <begin position="41"/>
        <end position="58"/>
    </location>
</feature>